<dbReference type="SUPFAM" id="SSF47226">
    <property type="entry name" value="Histidine-containing phosphotransfer domain, HPT domain"/>
    <property type="match status" value="1"/>
</dbReference>
<keyword evidence="17" id="KW-1185">Reference proteome</keyword>
<dbReference type="InterPro" id="IPR037006">
    <property type="entry name" value="CheA-like_homodim_sf"/>
</dbReference>
<evidence type="ECO:0000256" key="12">
    <source>
        <dbReference type="PROSITE-ProRule" id="PRU00110"/>
    </source>
</evidence>
<dbReference type="InterPro" id="IPR008207">
    <property type="entry name" value="Sig_transdc_His_kin_Hpt_dom"/>
</dbReference>
<dbReference type="InterPro" id="IPR003594">
    <property type="entry name" value="HATPase_dom"/>
</dbReference>
<dbReference type="SMART" id="SM00073">
    <property type="entry name" value="HPT"/>
    <property type="match status" value="1"/>
</dbReference>
<gene>
    <name evidence="16" type="ORF">EDC35_1202</name>
</gene>
<dbReference type="InterPro" id="IPR004105">
    <property type="entry name" value="CheA-like_dim"/>
</dbReference>
<dbReference type="EMBL" id="SMAO01000020">
    <property type="protein sequence ID" value="TCT17579.1"/>
    <property type="molecule type" value="Genomic_DNA"/>
</dbReference>
<dbReference type="AlphaFoldDB" id="A0A4R3MQ18"/>
<comment type="caution">
    <text evidence="16">The sequence shown here is derived from an EMBL/GenBank/DDBJ whole genome shotgun (WGS) entry which is preliminary data.</text>
</comment>
<dbReference type="Gene3D" id="1.20.120.160">
    <property type="entry name" value="HPT domain"/>
    <property type="match status" value="1"/>
</dbReference>
<dbReference type="EC" id="2.7.13.3" evidence="2"/>
<dbReference type="SUPFAM" id="SSF50341">
    <property type="entry name" value="CheW-like"/>
    <property type="match status" value="1"/>
</dbReference>
<evidence type="ECO:0000256" key="6">
    <source>
        <dbReference type="ARBA" id="ARBA00022679"/>
    </source>
</evidence>
<keyword evidence="5 12" id="KW-0597">Phosphoprotein</keyword>
<evidence type="ECO:0000256" key="7">
    <source>
        <dbReference type="ARBA" id="ARBA00022741"/>
    </source>
</evidence>
<evidence type="ECO:0000256" key="3">
    <source>
        <dbReference type="ARBA" id="ARBA00021495"/>
    </source>
</evidence>
<dbReference type="InterPro" id="IPR036061">
    <property type="entry name" value="CheW-like_dom_sf"/>
</dbReference>
<dbReference type="FunFam" id="3.30.565.10:FF:000016">
    <property type="entry name" value="Chemotaxis protein CheA, putative"/>
    <property type="match status" value="1"/>
</dbReference>
<dbReference type="CDD" id="cd00088">
    <property type="entry name" value="HPT"/>
    <property type="match status" value="1"/>
</dbReference>
<dbReference type="SMART" id="SM00387">
    <property type="entry name" value="HATPase_c"/>
    <property type="match status" value="1"/>
</dbReference>
<evidence type="ECO:0000256" key="9">
    <source>
        <dbReference type="ARBA" id="ARBA00022840"/>
    </source>
</evidence>
<evidence type="ECO:0000313" key="17">
    <source>
        <dbReference type="Proteomes" id="UP000295717"/>
    </source>
</evidence>
<name>A0A4R3MQ18_9GAMM</name>
<keyword evidence="10" id="KW-0902">Two-component regulatory system</keyword>
<dbReference type="GO" id="GO:0000155">
    <property type="term" value="F:phosphorelay sensor kinase activity"/>
    <property type="evidence" value="ECO:0007669"/>
    <property type="project" value="InterPro"/>
</dbReference>
<keyword evidence="4" id="KW-0145">Chemotaxis</keyword>
<reference evidence="16 17" key="1">
    <citation type="submission" date="2019-03" db="EMBL/GenBank/DDBJ databases">
        <title>Genomic Encyclopedia of Type Strains, Phase IV (KMG-IV): sequencing the most valuable type-strain genomes for metagenomic binning, comparative biology and taxonomic classification.</title>
        <authorList>
            <person name="Goeker M."/>
        </authorList>
    </citation>
    <scope>NUCLEOTIDE SEQUENCE [LARGE SCALE GENOMIC DNA]</scope>
    <source>
        <strain evidence="16 17">DSM 13587</strain>
    </source>
</reference>
<comment type="catalytic activity">
    <reaction evidence="1">
        <text>ATP + protein L-histidine = ADP + protein N-phospho-L-histidine.</text>
        <dbReference type="EC" id="2.7.13.3"/>
    </reaction>
</comment>
<keyword evidence="8 16" id="KW-0418">Kinase</keyword>
<dbReference type="SUPFAM" id="SSF47384">
    <property type="entry name" value="Homodimeric domain of signal transducing histidine kinase"/>
    <property type="match status" value="1"/>
</dbReference>
<dbReference type="InterPro" id="IPR036097">
    <property type="entry name" value="HisK_dim/P_sf"/>
</dbReference>
<feature type="domain" description="Histidine kinase" evidence="13">
    <location>
        <begin position="393"/>
        <end position="593"/>
    </location>
</feature>
<dbReference type="GO" id="GO:0005737">
    <property type="term" value="C:cytoplasm"/>
    <property type="evidence" value="ECO:0007669"/>
    <property type="project" value="InterPro"/>
</dbReference>
<evidence type="ECO:0000256" key="4">
    <source>
        <dbReference type="ARBA" id="ARBA00022500"/>
    </source>
</evidence>
<accession>A0A4R3MQ18</accession>
<dbReference type="InterPro" id="IPR036641">
    <property type="entry name" value="HPT_dom_sf"/>
</dbReference>
<dbReference type="Pfam" id="PF01627">
    <property type="entry name" value="Hpt"/>
    <property type="match status" value="1"/>
</dbReference>
<dbReference type="SMART" id="SM00260">
    <property type="entry name" value="CheW"/>
    <property type="match status" value="1"/>
</dbReference>
<keyword evidence="9" id="KW-0067">ATP-binding</keyword>
<evidence type="ECO:0000256" key="8">
    <source>
        <dbReference type="ARBA" id="ARBA00022777"/>
    </source>
</evidence>
<dbReference type="GO" id="GO:0005524">
    <property type="term" value="F:ATP binding"/>
    <property type="evidence" value="ECO:0007669"/>
    <property type="project" value="UniProtKB-KW"/>
</dbReference>
<dbReference type="InterPro" id="IPR004358">
    <property type="entry name" value="Sig_transdc_His_kin-like_C"/>
</dbReference>
<dbReference type="GO" id="GO:0006935">
    <property type="term" value="P:chemotaxis"/>
    <property type="evidence" value="ECO:0007669"/>
    <property type="project" value="UniProtKB-KW"/>
</dbReference>
<dbReference type="PANTHER" id="PTHR43395:SF10">
    <property type="entry name" value="CHEMOTAXIS PROTEIN CHEA"/>
    <property type="match status" value="1"/>
</dbReference>
<dbReference type="Pfam" id="PF02895">
    <property type="entry name" value="H-kinase_dim"/>
    <property type="match status" value="1"/>
</dbReference>
<protein>
    <recommendedName>
        <fullName evidence="3">Chemotaxis protein CheA</fullName>
        <ecNumber evidence="2">2.7.13.3</ecNumber>
    </recommendedName>
</protein>
<dbReference type="PROSITE" id="PS50109">
    <property type="entry name" value="HIS_KIN"/>
    <property type="match status" value="1"/>
</dbReference>
<dbReference type="Pfam" id="PF02518">
    <property type="entry name" value="HATPase_c"/>
    <property type="match status" value="1"/>
</dbReference>
<evidence type="ECO:0000256" key="2">
    <source>
        <dbReference type="ARBA" id="ARBA00012438"/>
    </source>
</evidence>
<dbReference type="PRINTS" id="PR00344">
    <property type="entry name" value="BCTRLSENSOR"/>
</dbReference>
<evidence type="ECO:0000256" key="10">
    <source>
        <dbReference type="ARBA" id="ARBA00023012"/>
    </source>
</evidence>
<keyword evidence="7" id="KW-0547">Nucleotide-binding</keyword>
<dbReference type="InterPro" id="IPR051315">
    <property type="entry name" value="Bact_Chemotaxis_CheA"/>
</dbReference>
<proteinExistence type="predicted"/>
<dbReference type="Proteomes" id="UP000295717">
    <property type="component" value="Unassembled WGS sequence"/>
</dbReference>
<evidence type="ECO:0000259" key="14">
    <source>
        <dbReference type="PROSITE" id="PS50851"/>
    </source>
</evidence>
<dbReference type="SMART" id="SM01231">
    <property type="entry name" value="H-kinase_dim"/>
    <property type="match status" value="1"/>
</dbReference>
<dbReference type="Pfam" id="PF01584">
    <property type="entry name" value="CheW"/>
    <property type="match status" value="1"/>
</dbReference>
<dbReference type="InterPro" id="IPR036890">
    <property type="entry name" value="HATPase_C_sf"/>
</dbReference>
<dbReference type="PANTHER" id="PTHR43395">
    <property type="entry name" value="SENSOR HISTIDINE KINASE CHEA"/>
    <property type="match status" value="1"/>
</dbReference>
<comment type="function">
    <text evidence="11">Involved in the transmission of sensory signals from the chemoreceptors to the flagellar motors. CheA is autophosphorylated; it can transfer its phosphate group to either CheB or CheY.</text>
</comment>
<evidence type="ECO:0000256" key="1">
    <source>
        <dbReference type="ARBA" id="ARBA00000085"/>
    </source>
</evidence>
<dbReference type="InterPro" id="IPR002545">
    <property type="entry name" value="CheW-lke_dom"/>
</dbReference>
<feature type="modified residue" description="Phosphohistidine" evidence="12">
    <location>
        <position position="48"/>
    </location>
</feature>
<dbReference type="PROSITE" id="PS50894">
    <property type="entry name" value="HPT"/>
    <property type="match status" value="1"/>
</dbReference>
<dbReference type="Gene3D" id="3.30.565.10">
    <property type="entry name" value="Histidine kinase-like ATPase, C-terminal domain"/>
    <property type="match status" value="1"/>
</dbReference>
<dbReference type="PROSITE" id="PS50851">
    <property type="entry name" value="CHEW"/>
    <property type="match status" value="1"/>
</dbReference>
<keyword evidence="6" id="KW-0808">Transferase</keyword>
<dbReference type="CDD" id="cd16916">
    <property type="entry name" value="HATPase_CheA-like"/>
    <property type="match status" value="1"/>
</dbReference>
<organism evidence="16 17">
    <name type="scientific">Thiobaca trueperi</name>
    <dbReference type="NCBI Taxonomy" id="127458"/>
    <lineage>
        <taxon>Bacteria</taxon>
        <taxon>Pseudomonadati</taxon>
        <taxon>Pseudomonadota</taxon>
        <taxon>Gammaproteobacteria</taxon>
        <taxon>Chromatiales</taxon>
        <taxon>Chromatiaceae</taxon>
        <taxon>Thiobaca</taxon>
    </lineage>
</organism>
<evidence type="ECO:0000259" key="15">
    <source>
        <dbReference type="PROSITE" id="PS50894"/>
    </source>
</evidence>
<evidence type="ECO:0000313" key="16">
    <source>
        <dbReference type="EMBL" id="TCT17579.1"/>
    </source>
</evidence>
<evidence type="ECO:0000259" key="13">
    <source>
        <dbReference type="PROSITE" id="PS50109"/>
    </source>
</evidence>
<sequence>MNLDMDKAQQTFIEESRELLAAMEDALLTLENAPDDADAINAVFRAMHTIKGAAGLFGLDAIVSFTHVAENLMDQVRDGEVAVDDRLIALLLGCRDHIATLIDGAAAGDDTPDADLLTAGAGLLTGLQGYLTPTATPAGVVADADGKARPAVPAASGGQTENDAWHVSVRFDRDLLRNGFDPLSFIRYLGTLGQLVHVETVSDALPPADEMDAETCYLGFEISLAGELNKATIESAFEFVQDDCTLTILPPHSRLDDYVRLIQDLPEDKARLGEILVACGSLTERELAEGLRIQAGAAEANETAEEPVSGSPPLGEILVHREVVQQELVDAALEKQRRTRDAQVREARVIRVDAAKLDDLINLVGELVIAGSSAEMLARRSRNRGLVEANATVGHLVEAIRDSALRLRMVEIGETFNRFRRVVRDVSQELGKEIELVITGAETELDKSVVEKIGDPLMHLVRNAMDHGLEPTARRLQAGKPAKGTLRLHAYHESGSIVIEIADDGGGLNRERILAKAQERGLVQPGQTLSDQEIDHLIFEPGFSTADQVTNLSGRGVGMDVVRRNIDALRGTIGLDSRPGLGTTVSIRLPLTLAIIDGFLVGVGDGAYIIPLDCVVECMKCDPAETEHQDYINLRGQVLPFLRLRELFRVAGAPPRRQNIVVIQYAGQRVGLVVDHLLGEFQTVIKPLGRLLNHLRGFFAGSTILGSGEVAM</sequence>
<feature type="domain" description="CheW-like" evidence="14">
    <location>
        <begin position="595"/>
        <end position="712"/>
    </location>
</feature>
<feature type="non-terminal residue" evidence="16">
    <location>
        <position position="712"/>
    </location>
</feature>
<dbReference type="SUPFAM" id="SSF55874">
    <property type="entry name" value="ATPase domain of HSP90 chaperone/DNA topoisomerase II/histidine kinase"/>
    <property type="match status" value="1"/>
</dbReference>
<dbReference type="Gene3D" id="1.10.287.560">
    <property type="entry name" value="Histidine kinase CheA-like, homodimeric domain"/>
    <property type="match status" value="1"/>
</dbReference>
<evidence type="ECO:0000256" key="11">
    <source>
        <dbReference type="ARBA" id="ARBA00035100"/>
    </source>
</evidence>
<evidence type="ECO:0000256" key="5">
    <source>
        <dbReference type="ARBA" id="ARBA00022553"/>
    </source>
</evidence>
<dbReference type="Gene3D" id="2.30.30.40">
    <property type="entry name" value="SH3 Domains"/>
    <property type="match status" value="1"/>
</dbReference>
<dbReference type="RefSeq" id="WP_243651787.1">
    <property type="nucleotide sequence ID" value="NZ_SMAO01000020.1"/>
</dbReference>
<dbReference type="InterPro" id="IPR005467">
    <property type="entry name" value="His_kinase_dom"/>
</dbReference>
<feature type="domain" description="HPt" evidence="15">
    <location>
        <begin position="1"/>
        <end position="105"/>
    </location>
</feature>